<protein>
    <submittedName>
        <fullName evidence="5">Transcriptional regulator, AraC family</fullName>
    </submittedName>
</protein>
<evidence type="ECO:0000313" key="6">
    <source>
        <dbReference type="Proteomes" id="UP000000483"/>
    </source>
</evidence>
<gene>
    <name evidence="5" type="ordered locus">Desac_1547</name>
</gene>
<dbReference type="GO" id="GO:0003700">
    <property type="term" value="F:DNA-binding transcription factor activity"/>
    <property type="evidence" value="ECO:0007669"/>
    <property type="project" value="InterPro"/>
</dbReference>
<dbReference type="RefSeq" id="WP_013706512.1">
    <property type="nucleotide sequence ID" value="NC_015388.1"/>
</dbReference>
<dbReference type="InterPro" id="IPR046532">
    <property type="entry name" value="DUF6597"/>
</dbReference>
<dbReference type="SUPFAM" id="SSF46689">
    <property type="entry name" value="Homeodomain-like"/>
    <property type="match status" value="1"/>
</dbReference>
<dbReference type="STRING" id="880072.Desac_1547"/>
<name>F2NHR7_DESAR</name>
<dbReference type="SMART" id="SM00342">
    <property type="entry name" value="HTH_ARAC"/>
    <property type="match status" value="1"/>
</dbReference>
<sequence>MVYKEYQPHPSLTNHITCYWTLTESVGLPPAATRHFLTEGGGFSFNLADAPECGNSDPPLATLRQSCLCGPLTEPMRLQLIGRIRLFGVRFRPGGSYPFIPYPPADLVNFHGEINEFGGGQSRSLINEIRYGCRSVQDRIGYLNRYLYQYLEKSPKEIPEIALALDIIDKVKGQVDIHRLAKSVGLSTRQLERRFKERIGMSPKQLCRNLRFKNILKYLAESVADSWVDAALTCGYYDQAHMIRDFKHYTGASPGRYFSQPNRLKVAATSIF</sequence>
<reference evidence="5 6" key="1">
    <citation type="journal article" date="2011" name="Stand. Genomic Sci.">
        <title>Complete genome sequence of the acetate-degrading sulfate reducer Desulfobacca acetoxidans type strain (ASRB2).</title>
        <authorList>
            <person name="Goker M."/>
            <person name="Teshima H."/>
            <person name="Lapidus A."/>
            <person name="Nolan M."/>
            <person name="Lucas S."/>
            <person name="Hammon N."/>
            <person name="Deshpande S."/>
            <person name="Cheng J.F."/>
            <person name="Tapia R."/>
            <person name="Han C."/>
            <person name="Goodwin L."/>
            <person name="Pitluck S."/>
            <person name="Huntemann M."/>
            <person name="Liolios K."/>
            <person name="Ivanova N."/>
            <person name="Pagani I."/>
            <person name="Mavromatis K."/>
            <person name="Ovchinikova G."/>
            <person name="Pati A."/>
            <person name="Chen A."/>
            <person name="Palaniappan K."/>
            <person name="Land M."/>
            <person name="Hauser L."/>
            <person name="Brambilla E.M."/>
            <person name="Rohde M."/>
            <person name="Spring S."/>
            <person name="Detter J.C."/>
            <person name="Woyke T."/>
            <person name="Bristow J."/>
            <person name="Eisen J.A."/>
            <person name="Markowitz V."/>
            <person name="Hugenholtz P."/>
            <person name="Kyrpides N.C."/>
            <person name="Klenk H.P."/>
        </authorList>
    </citation>
    <scope>NUCLEOTIDE SEQUENCE [LARGE SCALE GENOMIC DNA]</scope>
    <source>
        <strain evidence="6">ATCC 700848 / DSM 11109 / ASRB2</strain>
    </source>
</reference>
<evidence type="ECO:0000256" key="2">
    <source>
        <dbReference type="ARBA" id="ARBA00023125"/>
    </source>
</evidence>
<dbReference type="PANTHER" id="PTHR46796">
    <property type="entry name" value="HTH-TYPE TRANSCRIPTIONAL ACTIVATOR RHAS-RELATED"/>
    <property type="match status" value="1"/>
</dbReference>
<dbReference type="eggNOG" id="COG2207">
    <property type="taxonomic scope" value="Bacteria"/>
</dbReference>
<reference evidence="6" key="2">
    <citation type="submission" date="2011-03" db="EMBL/GenBank/DDBJ databases">
        <title>The complete genome of Desulfobacca acetoxidans DSM 11109.</title>
        <authorList>
            <consortium name="US DOE Joint Genome Institute (JGI-PGF)"/>
            <person name="Lucas S."/>
            <person name="Copeland A."/>
            <person name="Lapidus A."/>
            <person name="Bruce D."/>
            <person name="Goodwin L."/>
            <person name="Pitluck S."/>
            <person name="Peters L."/>
            <person name="Kyrpides N."/>
            <person name="Mavromatis K."/>
            <person name="Ivanova N."/>
            <person name="Ovchinnikova G."/>
            <person name="Teshima H."/>
            <person name="Detter J.C."/>
            <person name="Han C."/>
            <person name="Land M."/>
            <person name="Hauser L."/>
            <person name="Markowitz V."/>
            <person name="Cheng J.-F."/>
            <person name="Hugenholtz P."/>
            <person name="Woyke T."/>
            <person name="Wu D."/>
            <person name="Spring S."/>
            <person name="Schueler E."/>
            <person name="Brambilla E."/>
            <person name="Klenk H.-P."/>
            <person name="Eisen J.A."/>
        </authorList>
    </citation>
    <scope>NUCLEOTIDE SEQUENCE [LARGE SCALE GENOMIC DNA]</scope>
    <source>
        <strain evidence="6">ATCC 700848 / DSM 11109 / ASRB2</strain>
    </source>
</reference>
<dbReference type="InterPro" id="IPR018060">
    <property type="entry name" value="HTH_AraC"/>
</dbReference>
<evidence type="ECO:0000256" key="3">
    <source>
        <dbReference type="ARBA" id="ARBA00023163"/>
    </source>
</evidence>
<dbReference type="GO" id="GO:0043565">
    <property type="term" value="F:sequence-specific DNA binding"/>
    <property type="evidence" value="ECO:0007669"/>
    <property type="project" value="InterPro"/>
</dbReference>
<dbReference type="Pfam" id="PF20240">
    <property type="entry name" value="DUF6597"/>
    <property type="match status" value="1"/>
</dbReference>
<keyword evidence="6" id="KW-1185">Reference proteome</keyword>
<dbReference type="KEGG" id="dao:Desac_1547"/>
<evidence type="ECO:0000256" key="1">
    <source>
        <dbReference type="ARBA" id="ARBA00023015"/>
    </source>
</evidence>
<feature type="domain" description="HTH araC/xylS-type" evidence="4">
    <location>
        <begin position="145"/>
        <end position="260"/>
    </location>
</feature>
<accession>F2NHR7</accession>
<dbReference type="EMBL" id="CP002629">
    <property type="protein sequence ID" value="AEB09402.1"/>
    <property type="molecule type" value="Genomic_DNA"/>
</dbReference>
<dbReference type="Pfam" id="PF12833">
    <property type="entry name" value="HTH_18"/>
    <property type="match status" value="1"/>
</dbReference>
<keyword evidence="2" id="KW-0238">DNA-binding</keyword>
<evidence type="ECO:0000259" key="4">
    <source>
        <dbReference type="PROSITE" id="PS01124"/>
    </source>
</evidence>
<proteinExistence type="predicted"/>
<dbReference type="InterPro" id="IPR009057">
    <property type="entry name" value="Homeodomain-like_sf"/>
</dbReference>
<dbReference type="AlphaFoldDB" id="F2NHR7"/>
<dbReference type="InterPro" id="IPR050204">
    <property type="entry name" value="AraC_XylS_family_regulators"/>
</dbReference>
<dbReference type="Proteomes" id="UP000000483">
    <property type="component" value="Chromosome"/>
</dbReference>
<keyword evidence="1" id="KW-0805">Transcription regulation</keyword>
<dbReference type="OrthoDB" id="112032at2"/>
<dbReference type="HOGENOM" id="CLU_066193_1_0_7"/>
<evidence type="ECO:0000313" key="5">
    <source>
        <dbReference type="EMBL" id="AEB09402.1"/>
    </source>
</evidence>
<dbReference type="PROSITE" id="PS01124">
    <property type="entry name" value="HTH_ARAC_FAMILY_2"/>
    <property type="match status" value="1"/>
</dbReference>
<keyword evidence="3" id="KW-0804">Transcription</keyword>
<organism evidence="5 6">
    <name type="scientific">Desulfobacca acetoxidans (strain ATCC 700848 / DSM 11109 / ASRB2)</name>
    <dbReference type="NCBI Taxonomy" id="880072"/>
    <lineage>
        <taxon>Bacteria</taxon>
        <taxon>Pseudomonadati</taxon>
        <taxon>Thermodesulfobacteriota</taxon>
        <taxon>Desulfobaccia</taxon>
        <taxon>Desulfobaccales</taxon>
        <taxon>Desulfobaccaceae</taxon>
        <taxon>Desulfobacca</taxon>
    </lineage>
</organism>
<dbReference type="PANTHER" id="PTHR46796:SF13">
    <property type="entry name" value="HTH-TYPE TRANSCRIPTIONAL ACTIVATOR RHAS"/>
    <property type="match status" value="1"/>
</dbReference>
<dbReference type="Gene3D" id="1.10.10.60">
    <property type="entry name" value="Homeodomain-like"/>
    <property type="match status" value="1"/>
</dbReference>